<dbReference type="AlphaFoldDB" id="A0A1G2D4R9"/>
<dbReference type="EMBL" id="MHLL01000053">
    <property type="protein sequence ID" value="OGZ07758.1"/>
    <property type="molecule type" value="Genomic_DNA"/>
</dbReference>
<proteinExistence type="predicted"/>
<evidence type="ECO:0000313" key="2">
    <source>
        <dbReference type="Proteomes" id="UP000177996"/>
    </source>
</evidence>
<accession>A0A1G2D4R9</accession>
<comment type="caution">
    <text evidence="1">The sequence shown here is derived from an EMBL/GenBank/DDBJ whole genome shotgun (WGS) entry which is preliminary data.</text>
</comment>
<evidence type="ECO:0000313" key="1">
    <source>
        <dbReference type="EMBL" id="OGZ07758.1"/>
    </source>
</evidence>
<dbReference type="STRING" id="1798661.A3D65_01490"/>
<reference evidence="1 2" key="1">
    <citation type="journal article" date="2016" name="Nat. Commun.">
        <title>Thousands of microbial genomes shed light on interconnected biogeochemical processes in an aquifer system.</title>
        <authorList>
            <person name="Anantharaman K."/>
            <person name="Brown C.T."/>
            <person name="Hug L.A."/>
            <person name="Sharon I."/>
            <person name="Castelle C.J."/>
            <person name="Probst A.J."/>
            <person name="Thomas B.C."/>
            <person name="Singh A."/>
            <person name="Wilkins M.J."/>
            <person name="Karaoz U."/>
            <person name="Brodie E.L."/>
            <person name="Williams K.H."/>
            <person name="Hubbard S.S."/>
            <person name="Banfield J.F."/>
        </authorList>
    </citation>
    <scope>NUCLEOTIDE SEQUENCE [LARGE SCALE GENOMIC DNA]</scope>
</reference>
<protein>
    <submittedName>
        <fullName evidence="1">Uncharacterized protein</fullName>
    </submittedName>
</protein>
<gene>
    <name evidence="1" type="ORF">A3D65_01490</name>
</gene>
<sequence length="98" mass="11207">MRTHITFFCRGEKVAIALVEGSVAQCAGEHLVNFWSVVEVSGRREYWRNDPEESQAWDIHEIGGYTAFRSGSDEEEQYFDDALRRDILEIGGHASSRK</sequence>
<organism evidence="1 2">
    <name type="scientific">Candidatus Lloydbacteria bacterium RIFCSPHIGHO2_02_FULL_50_13</name>
    <dbReference type="NCBI Taxonomy" id="1798661"/>
    <lineage>
        <taxon>Bacteria</taxon>
        <taxon>Candidatus Lloydiibacteriota</taxon>
    </lineage>
</organism>
<dbReference type="Proteomes" id="UP000177996">
    <property type="component" value="Unassembled WGS sequence"/>
</dbReference>
<name>A0A1G2D4R9_9BACT</name>